<dbReference type="EMBL" id="JAKMXF010000320">
    <property type="protein sequence ID" value="KAI6649521.1"/>
    <property type="molecule type" value="Genomic_DNA"/>
</dbReference>
<dbReference type="Proteomes" id="UP001165289">
    <property type="component" value="Unassembled WGS sequence"/>
</dbReference>
<evidence type="ECO:0000256" key="1">
    <source>
        <dbReference type="SAM" id="MobiDB-lite"/>
    </source>
</evidence>
<protein>
    <recommendedName>
        <fullName evidence="6">Mucoidy inhibitor A</fullName>
    </recommendedName>
</protein>
<evidence type="ECO:0000259" key="3">
    <source>
        <dbReference type="Pfam" id="PF13600"/>
    </source>
</evidence>
<dbReference type="InterPro" id="IPR011935">
    <property type="entry name" value="CHP02231"/>
</dbReference>
<dbReference type="PANTHER" id="PTHR31005:SF8">
    <property type="entry name" value="DUF4139 DOMAIN-CONTAINING PROTEIN"/>
    <property type="match status" value="1"/>
</dbReference>
<comment type="caution">
    <text evidence="4">The sequence shown here is derived from an EMBL/GenBank/DDBJ whole genome shotgun (WGS) entry which is preliminary data.</text>
</comment>
<feature type="compositionally biased region" description="Basic and acidic residues" evidence="1">
    <location>
        <begin position="103"/>
        <end position="120"/>
    </location>
</feature>
<dbReference type="AlphaFoldDB" id="A0AAV7JL74"/>
<sequence length="623" mass="70032">MTTLSSILNLVNVGKEKQSERASSSSGSVVWMKECAYERVVVYQDRAEVIRRVEVTVREGENEITLVGLPQVTDKDSIRVEVEGTQVTISDVVYLDHLEVEMKETGQEEGEEDRKEDRKGVGMTGETEDLRATVKGLKGEERLLQKRLEVIKRTQSILERFGCMMDKGRTSELKEKGEQPVPQLNELMEKDRLNAILKFTDSYLNRLNVYRTHTAELKKQRSTLREKLTVLELNLWKRGETAATKSAKSTTTFQKAVKITFEGVSSIPDKTARLYVSYLVSNASWEPLYHVRVSVPEFKREDAKPLIQIHYFGLITQSSGEDWVGTKISLSTATPSKGGNPPTLEANNLKRKRQYYGMKAKQMIMSIGAQSEVVQTIPTIGFSDELMDKLGYDIRGGSGAMQEVEEQKVSLHSNQFIQRFDTSRPATIPSDGTEHKVAVTVIDLEPVLEHVCVPEMSEHCYLTARVKNDTNYPLLAGASSIFLNNNFIAKSKVENVAPSEELVVSLGADPQVRIKYKPSEAVTNMQEGWISSSKQLTYNTLTTIKNVKRDPITFILRISLPISEEKNIIVNLKQPNCKQTGKPVRVESGIAEITPKNYIQWKIGIKPGTQHHVSMVYEITSPS</sequence>
<evidence type="ECO:0000313" key="4">
    <source>
        <dbReference type="EMBL" id="KAI6649521.1"/>
    </source>
</evidence>
<dbReference type="PANTHER" id="PTHR31005">
    <property type="entry name" value="DUF4139 DOMAIN-CONTAINING PROTEIN"/>
    <property type="match status" value="1"/>
</dbReference>
<evidence type="ECO:0008006" key="6">
    <source>
        <dbReference type="Google" id="ProtNLM"/>
    </source>
</evidence>
<gene>
    <name evidence="4" type="ORF">LOD99_6687</name>
</gene>
<feature type="domain" description="DUF4140" evidence="3">
    <location>
        <begin position="40"/>
        <end position="155"/>
    </location>
</feature>
<proteinExistence type="predicted"/>
<reference evidence="4 5" key="1">
    <citation type="journal article" date="2023" name="BMC Biol.">
        <title>The compact genome of the sponge Oopsacas minuta (Hexactinellida) is lacking key metazoan core genes.</title>
        <authorList>
            <person name="Santini S."/>
            <person name="Schenkelaars Q."/>
            <person name="Jourda C."/>
            <person name="Duchesne M."/>
            <person name="Belahbib H."/>
            <person name="Rocher C."/>
            <person name="Selva M."/>
            <person name="Riesgo A."/>
            <person name="Vervoort M."/>
            <person name="Leys S.P."/>
            <person name="Kodjabachian L."/>
            <person name="Le Bivic A."/>
            <person name="Borchiellini C."/>
            <person name="Claverie J.M."/>
            <person name="Renard E."/>
        </authorList>
    </citation>
    <scope>NUCLEOTIDE SEQUENCE [LARGE SCALE GENOMIC DNA]</scope>
    <source>
        <strain evidence="4">SPO-2</strain>
    </source>
</reference>
<dbReference type="NCBIfam" id="TIGR02231">
    <property type="entry name" value="mucoidy inhibitor MuiA family protein"/>
    <property type="match status" value="1"/>
</dbReference>
<feature type="domain" description="DUF4139" evidence="2">
    <location>
        <begin position="275"/>
        <end position="622"/>
    </location>
</feature>
<dbReference type="InterPro" id="IPR025554">
    <property type="entry name" value="DUF4140"/>
</dbReference>
<feature type="region of interest" description="Disordered" evidence="1">
    <location>
        <begin position="103"/>
        <end position="126"/>
    </location>
</feature>
<dbReference type="InterPro" id="IPR037291">
    <property type="entry name" value="DUF4139"/>
</dbReference>
<keyword evidence="5" id="KW-1185">Reference proteome</keyword>
<name>A0AAV7JL74_9METZ</name>
<organism evidence="4 5">
    <name type="scientific">Oopsacas minuta</name>
    <dbReference type="NCBI Taxonomy" id="111878"/>
    <lineage>
        <taxon>Eukaryota</taxon>
        <taxon>Metazoa</taxon>
        <taxon>Porifera</taxon>
        <taxon>Hexactinellida</taxon>
        <taxon>Hexasterophora</taxon>
        <taxon>Lyssacinosida</taxon>
        <taxon>Leucopsacidae</taxon>
        <taxon>Oopsacas</taxon>
    </lineage>
</organism>
<evidence type="ECO:0000313" key="5">
    <source>
        <dbReference type="Proteomes" id="UP001165289"/>
    </source>
</evidence>
<dbReference type="Pfam" id="PF13600">
    <property type="entry name" value="DUF4140"/>
    <property type="match status" value="1"/>
</dbReference>
<dbReference type="Pfam" id="PF13598">
    <property type="entry name" value="DUF4139"/>
    <property type="match status" value="1"/>
</dbReference>
<evidence type="ECO:0000259" key="2">
    <source>
        <dbReference type="Pfam" id="PF13598"/>
    </source>
</evidence>
<accession>A0AAV7JL74</accession>